<reference evidence="2 3" key="1">
    <citation type="submission" date="2022-06" db="EMBL/GenBank/DDBJ databases">
        <title>Dynamics of rice microbiomes reveals core vertical transmitted seed endophytes.</title>
        <authorList>
            <person name="Liao K."/>
            <person name="Zhang X."/>
        </authorList>
    </citation>
    <scope>NUCLEOTIDE SEQUENCE [LARGE SCALE GENOMIC DNA]</scope>
    <source>
        <strain evidence="2 3">YT10-10-1</strain>
    </source>
</reference>
<name>A0ABT3DX07_9XANT</name>
<gene>
    <name evidence="2" type="ORF">NB700_002447</name>
</gene>
<dbReference type="EMBL" id="JANFWR010000015">
    <property type="protein sequence ID" value="MCW0399891.1"/>
    <property type="molecule type" value="Genomic_DNA"/>
</dbReference>
<organism evidence="2 3">
    <name type="scientific">Xanthomonas sacchari</name>
    <dbReference type="NCBI Taxonomy" id="56458"/>
    <lineage>
        <taxon>Bacteria</taxon>
        <taxon>Pseudomonadati</taxon>
        <taxon>Pseudomonadota</taxon>
        <taxon>Gammaproteobacteria</taxon>
        <taxon>Lysobacterales</taxon>
        <taxon>Lysobacteraceae</taxon>
        <taxon>Xanthomonas</taxon>
    </lineage>
</organism>
<evidence type="ECO:0000313" key="3">
    <source>
        <dbReference type="Proteomes" id="UP001320843"/>
    </source>
</evidence>
<comment type="caution">
    <text evidence="2">The sequence shown here is derived from an EMBL/GenBank/DDBJ whole genome shotgun (WGS) entry which is preliminary data.</text>
</comment>
<sequence>MLSAGHDVNLTAAKLDAGNGLAVVAGNDLNSSTLNTVDSSTNLQTRKHFNDTAPRSVRQQPAEPKLSSSMLRP</sequence>
<accession>A0ABT3DX07</accession>
<evidence type="ECO:0008006" key="4">
    <source>
        <dbReference type="Google" id="ProtNLM"/>
    </source>
</evidence>
<feature type="compositionally biased region" description="Polar residues" evidence="1">
    <location>
        <begin position="30"/>
        <end position="44"/>
    </location>
</feature>
<evidence type="ECO:0000256" key="1">
    <source>
        <dbReference type="SAM" id="MobiDB-lite"/>
    </source>
</evidence>
<dbReference type="Proteomes" id="UP001320843">
    <property type="component" value="Unassembled WGS sequence"/>
</dbReference>
<evidence type="ECO:0000313" key="2">
    <source>
        <dbReference type="EMBL" id="MCW0399891.1"/>
    </source>
</evidence>
<proteinExistence type="predicted"/>
<protein>
    <recommendedName>
        <fullName evidence="4">Hemagglutinin</fullName>
    </recommendedName>
</protein>
<feature type="region of interest" description="Disordered" evidence="1">
    <location>
        <begin position="30"/>
        <end position="73"/>
    </location>
</feature>
<keyword evidence="3" id="KW-1185">Reference proteome</keyword>